<organism evidence="3 4">
    <name type="scientific">Corynebacterium pseudotuberculosis 258</name>
    <dbReference type="NCBI Taxonomy" id="1168865"/>
    <lineage>
        <taxon>Bacteria</taxon>
        <taxon>Bacillati</taxon>
        <taxon>Actinomycetota</taxon>
        <taxon>Actinomycetes</taxon>
        <taxon>Mycobacteriales</taxon>
        <taxon>Corynebacteriaceae</taxon>
        <taxon>Corynebacterium</taxon>
    </lineage>
</organism>
<dbReference type="Pfam" id="PF02517">
    <property type="entry name" value="Rce1-like"/>
    <property type="match status" value="1"/>
</dbReference>
<reference evidence="3 4" key="1">
    <citation type="journal article" date="2013" name="J. Biotechnol.">
        <title>Genome sequence of Corynebacterium pseudotuberculosis biovar equi strain 258 and prediction of antigenic targets to improve biotechnological vaccine production.</title>
        <authorList>
            <person name="Soares S.C."/>
            <person name="Trost E."/>
            <person name="Ramos R.T."/>
            <person name="Carneiro A.R."/>
            <person name="Santos A.R."/>
            <person name="Pinto A.C."/>
            <person name="Barbosa E."/>
            <person name="Aburjaile F."/>
            <person name="Ali A."/>
            <person name="Diniz C.A."/>
            <person name="Hassan S.S."/>
            <person name="Fiaux K."/>
            <person name="Guimaraes L.C."/>
            <person name="Bakhtiar S.M."/>
            <person name="Pereira U."/>
            <person name="Almeida S.S."/>
            <person name="Abreu V.A."/>
            <person name="Rocha F.S."/>
            <person name="Dorella F.A."/>
            <person name="Miyoshi A."/>
            <person name="Silva A."/>
            <person name="Azevedo V."/>
            <person name="Tauch A."/>
        </authorList>
    </citation>
    <scope>NUCLEOTIDE SEQUENCE [LARGE SCALE GENOMIC DNA]</scope>
    <source>
        <strain evidence="3 4">258</strain>
    </source>
</reference>
<feature type="domain" description="CAAX prenyl protease 2/Lysostaphin resistance protein A-like" evidence="2">
    <location>
        <begin position="106"/>
        <end position="196"/>
    </location>
</feature>
<dbReference type="GO" id="GO:0004175">
    <property type="term" value="F:endopeptidase activity"/>
    <property type="evidence" value="ECO:0007669"/>
    <property type="project" value="UniProtKB-ARBA"/>
</dbReference>
<feature type="transmembrane region" description="Helical" evidence="1">
    <location>
        <begin position="163"/>
        <end position="180"/>
    </location>
</feature>
<name>A0AAU8PQX4_CORPS</name>
<feature type="transmembrane region" description="Helical" evidence="1">
    <location>
        <begin position="187"/>
        <end position="208"/>
    </location>
</feature>
<keyword evidence="1" id="KW-1133">Transmembrane helix</keyword>
<accession>A0AAU8PQX4</accession>
<proteinExistence type="predicted"/>
<keyword evidence="3" id="KW-0378">Hydrolase</keyword>
<evidence type="ECO:0000259" key="2">
    <source>
        <dbReference type="Pfam" id="PF02517"/>
    </source>
</evidence>
<dbReference type="PANTHER" id="PTHR36435">
    <property type="entry name" value="SLR1288 PROTEIN"/>
    <property type="match status" value="1"/>
</dbReference>
<keyword evidence="3" id="KW-0482">Metalloprotease</keyword>
<evidence type="ECO:0000313" key="4">
    <source>
        <dbReference type="Proteomes" id="UP000006465"/>
    </source>
</evidence>
<protein>
    <submittedName>
        <fullName evidence="3">CPBP family intramembrane metalloprotease</fullName>
    </submittedName>
</protein>
<feature type="transmembrane region" description="Helical" evidence="1">
    <location>
        <begin position="107"/>
        <end position="126"/>
    </location>
</feature>
<dbReference type="RefSeq" id="WP_014367860.1">
    <property type="nucleotide sequence ID" value="NC_017945.3"/>
</dbReference>
<feature type="transmembrane region" description="Helical" evidence="1">
    <location>
        <begin position="63"/>
        <end position="81"/>
    </location>
</feature>
<sequence>MISVIVVALYFFGSIALPSLVSPEWGERANQLGIIGSAVIGVILFRDRIAAGFRNLKGQWLKFILITVILLFVQSGIIALGKKLFGGFGSSENQAGVEQALGGSNELLLNVLILALFAPIIEELVFREAFIGWARGKVAITIAAIVSSVAFVVLHASESPEAMLLYVPGTLSLLAVYLIFKKNIAAAMLAHIFNNSLSAIGLLAVSVMG</sequence>
<feature type="transmembrane region" description="Helical" evidence="1">
    <location>
        <begin position="138"/>
        <end position="157"/>
    </location>
</feature>
<keyword evidence="1" id="KW-0812">Transmembrane</keyword>
<dbReference type="GO" id="GO:0080120">
    <property type="term" value="P:CAAX-box protein maturation"/>
    <property type="evidence" value="ECO:0007669"/>
    <property type="project" value="UniProtKB-ARBA"/>
</dbReference>
<keyword evidence="1" id="KW-0472">Membrane</keyword>
<keyword evidence="3" id="KW-0645">Protease</keyword>
<feature type="transmembrane region" description="Helical" evidence="1">
    <location>
        <begin position="33"/>
        <end position="51"/>
    </location>
</feature>
<dbReference type="AlphaFoldDB" id="A0AAU8PQX4"/>
<dbReference type="KEGG" id="coe:CP258_10680"/>
<dbReference type="InterPro" id="IPR003675">
    <property type="entry name" value="Rce1/LyrA-like_dom"/>
</dbReference>
<gene>
    <name evidence="3" type="ORF">CP258_10680</name>
</gene>
<dbReference type="Proteomes" id="UP000006465">
    <property type="component" value="Chromosome"/>
</dbReference>
<evidence type="ECO:0000256" key="1">
    <source>
        <dbReference type="SAM" id="Phobius"/>
    </source>
</evidence>
<evidence type="ECO:0000313" key="3">
    <source>
        <dbReference type="EMBL" id="AFK17704.1"/>
    </source>
</evidence>
<dbReference type="GO" id="GO:0008237">
    <property type="term" value="F:metallopeptidase activity"/>
    <property type="evidence" value="ECO:0007669"/>
    <property type="project" value="UniProtKB-KW"/>
</dbReference>
<dbReference type="InterPro" id="IPR052710">
    <property type="entry name" value="CAAX_protease"/>
</dbReference>
<dbReference type="PANTHER" id="PTHR36435:SF1">
    <property type="entry name" value="CAAX AMINO TERMINAL PROTEASE FAMILY PROTEIN"/>
    <property type="match status" value="1"/>
</dbReference>
<dbReference type="EMBL" id="CP003540">
    <property type="protein sequence ID" value="AFK17704.1"/>
    <property type="molecule type" value="Genomic_DNA"/>
</dbReference>